<organism evidence="6 7">
    <name type="scientific">Oceanipulchritudo coccoides</name>
    <dbReference type="NCBI Taxonomy" id="2706888"/>
    <lineage>
        <taxon>Bacteria</taxon>
        <taxon>Pseudomonadati</taxon>
        <taxon>Verrucomicrobiota</taxon>
        <taxon>Opitutia</taxon>
        <taxon>Puniceicoccales</taxon>
        <taxon>Oceanipulchritudinaceae</taxon>
        <taxon>Oceanipulchritudo</taxon>
    </lineage>
</organism>
<comment type="subunit">
    <text evidence="3">Homodimer.</text>
</comment>
<dbReference type="SUPFAM" id="SSF47648">
    <property type="entry name" value="Nucleoside phosphorylase/phosphoribosyltransferase N-terminal domain"/>
    <property type="match status" value="1"/>
</dbReference>
<reference evidence="6 7" key="1">
    <citation type="submission" date="2020-02" db="EMBL/GenBank/DDBJ databases">
        <title>Albibacoteraceae fam. nov., the first described family within the subdivision 4 Verrucomicrobia.</title>
        <authorList>
            <person name="Xi F."/>
        </authorList>
    </citation>
    <scope>NUCLEOTIDE SEQUENCE [LARGE SCALE GENOMIC DNA]</scope>
    <source>
        <strain evidence="6 7">CK1056</strain>
    </source>
</reference>
<evidence type="ECO:0000256" key="1">
    <source>
        <dbReference type="ARBA" id="ARBA00022676"/>
    </source>
</evidence>
<keyword evidence="3" id="KW-0822">Tryptophan biosynthesis</keyword>
<comment type="cofactor">
    <cofactor evidence="3">
        <name>Mg(2+)</name>
        <dbReference type="ChEBI" id="CHEBI:18420"/>
    </cofactor>
    <text evidence="3">Binds 2 magnesium ions per monomer.</text>
</comment>
<dbReference type="Gene3D" id="3.40.1030.10">
    <property type="entry name" value="Nucleoside phosphorylase/phosphoribosyltransferase catalytic domain"/>
    <property type="match status" value="1"/>
</dbReference>
<feature type="binding site" evidence="3">
    <location>
        <position position="170"/>
    </location>
    <ligand>
        <name>anthranilate</name>
        <dbReference type="ChEBI" id="CHEBI:16567"/>
        <label>2</label>
    </ligand>
</feature>
<feature type="binding site" evidence="3">
    <location>
        <position position="124"/>
    </location>
    <ligand>
        <name>5-phospho-alpha-D-ribose 1-diphosphate</name>
        <dbReference type="ChEBI" id="CHEBI:58017"/>
    </ligand>
</feature>
<dbReference type="EMBL" id="JAAGNX010000003">
    <property type="protein sequence ID" value="NDV63010.1"/>
    <property type="molecule type" value="Genomic_DNA"/>
</dbReference>
<dbReference type="GO" id="GO:0005829">
    <property type="term" value="C:cytosol"/>
    <property type="evidence" value="ECO:0007669"/>
    <property type="project" value="TreeGrafter"/>
</dbReference>
<dbReference type="SUPFAM" id="SSF52418">
    <property type="entry name" value="Nucleoside phosphorylase/phosphoribosyltransferase catalytic domain"/>
    <property type="match status" value="1"/>
</dbReference>
<keyword evidence="3" id="KW-0057">Aromatic amino acid biosynthesis</keyword>
<evidence type="ECO:0000256" key="3">
    <source>
        <dbReference type="HAMAP-Rule" id="MF_00211"/>
    </source>
</evidence>
<evidence type="ECO:0000259" key="4">
    <source>
        <dbReference type="Pfam" id="PF00591"/>
    </source>
</evidence>
<feature type="binding site" evidence="3">
    <location>
        <position position="96"/>
    </location>
    <ligand>
        <name>Mg(2+)</name>
        <dbReference type="ChEBI" id="CHEBI:18420"/>
        <label>1</label>
    </ligand>
</feature>
<feature type="binding site" evidence="3">
    <location>
        <position position="237"/>
    </location>
    <ligand>
        <name>Mg(2+)</name>
        <dbReference type="ChEBI" id="CHEBI:18420"/>
        <label>2</label>
    </ligand>
</feature>
<dbReference type="NCBIfam" id="TIGR01245">
    <property type="entry name" value="trpD"/>
    <property type="match status" value="1"/>
</dbReference>
<evidence type="ECO:0000313" key="6">
    <source>
        <dbReference type="EMBL" id="NDV63010.1"/>
    </source>
</evidence>
<feature type="binding site" evidence="3">
    <location>
        <position position="84"/>
    </location>
    <ligand>
        <name>anthranilate</name>
        <dbReference type="ChEBI" id="CHEBI:16567"/>
        <label>1</label>
    </ligand>
</feature>
<dbReference type="InterPro" id="IPR000312">
    <property type="entry name" value="Glycosyl_Trfase_fam3"/>
</dbReference>
<dbReference type="EC" id="2.4.2.18" evidence="3"/>
<dbReference type="Pfam" id="PF00591">
    <property type="entry name" value="Glycos_transf_3"/>
    <property type="match status" value="1"/>
</dbReference>
<dbReference type="AlphaFoldDB" id="A0A6B2M5Q5"/>
<accession>A0A6B2M5Q5</accession>
<feature type="domain" description="Glycosyl transferase family 3" evidence="4">
    <location>
        <begin position="78"/>
        <end position="333"/>
    </location>
</feature>
<dbReference type="InterPro" id="IPR005940">
    <property type="entry name" value="Anthranilate_Pribosyl_Tfrase"/>
</dbReference>
<evidence type="ECO:0000313" key="7">
    <source>
        <dbReference type="Proteomes" id="UP000478417"/>
    </source>
</evidence>
<evidence type="ECO:0000259" key="5">
    <source>
        <dbReference type="Pfam" id="PF02885"/>
    </source>
</evidence>
<dbReference type="Gene3D" id="1.20.970.10">
    <property type="entry name" value="Transferase, Pyrimidine Nucleoside Phosphorylase, Chain C"/>
    <property type="match status" value="1"/>
</dbReference>
<comment type="similarity">
    <text evidence="3">Belongs to the anthranilate phosphoribosyltransferase family.</text>
</comment>
<name>A0A6B2M5Q5_9BACT</name>
<evidence type="ECO:0000256" key="2">
    <source>
        <dbReference type="ARBA" id="ARBA00022679"/>
    </source>
</evidence>
<feature type="binding site" evidence="3">
    <location>
        <begin position="87"/>
        <end position="88"/>
    </location>
    <ligand>
        <name>5-phospho-alpha-D-ribose 1-diphosphate</name>
        <dbReference type="ChEBI" id="CHEBI:58017"/>
    </ligand>
</feature>
<comment type="caution">
    <text evidence="3">Lacks conserved residue(s) required for the propagation of feature annotation.</text>
</comment>
<dbReference type="UniPathway" id="UPA00035">
    <property type="reaction ID" value="UER00041"/>
</dbReference>
<feature type="binding site" evidence="3">
    <location>
        <position position="115"/>
    </location>
    <ligand>
        <name>anthranilate</name>
        <dbReference type="ChEBI" id="CHEBI:16567"/>
        <label>1</label>
    </ligand>
</feature>
<feature type="domain" description="Glycosyl transferase family 3 N-terminal" evidence="5">
    <location>
        <begin position="7"/>
        <end position="66"/>
    </location>
</feature>
<dbReference type="PANTHER" id="PTHR43285">
    <property type="entry name" value="ANTHRANILATE PHOSPHORIBOSYLTRANSFERASE"/>
    <property type="match status" value="1"/>
</dbReference>
<dbReference type="GO" id="GO:0000287">
    <property type="term" value="F:magnesium ion binding"/>
    <property type="evidence" value="ECO:0007669"/>
    <property type="project" value="UniProtKB-UniRule"/>
</dbReference>
<protein>
    <recommendedName>
        <fullName evidence="3">Anthranilate phosphoribosyltransferase</fullName>
        <ecNumber evidence="3">2.4.2.18</ecNumber>
    </recommendedName>
</protein>
<dbReference type="PANTHER" id="PTHR43285:SF2">
    <property type="entry name" value="ANTHRANILATE PHOSPHORIBOSYLTRANSFERASE"/>
    <property type="match status" value="1"/>
</dbReference>
<comment type="pathway">
    <text evidence="3">Amino-acid biosynthesis; L-tryptophan biosynthesis; L-tryptophan from chorismate: step 2/5.</text>
</comment>
<gene>
    <name evidence="3 6" type="primary">trpD</name>
    <name evidence="6" type="ORF">G0Q06_11150</name>
</gene>
<keyword evidence="3" id="KW-0479">Metal-binding</keyword>
<keyword evidence="2 3" id="KW-0808">Transferase</keyword>
<comment type="caution">
    <text evidence="6">The sequence shown here is derived from an EMBL/GenBank/DDBJ whole genome shotgun (WGS) entry which is preliminary data.</text>
</comment>
<keyword evidence="7" id="KW-1185">Reference proteome</keyword>
<feature type="binding site" evidence="3">
    <location>
        <begin position="112"/>
        <end position="120"/>
    </location>
    <ligand>
        <name>5-phospho-alpha-D-ribose 1-diphosphate</name>
        <dbReference type="ChEBI" id="CHEBI:58017"/>
    </ligand>
</feature>
<keyword evidence="1 3" id="KW-0328">Glycosyltransferase</keyword>
<feature type="binding site" evidence="3">
    <location>
        <begin position="94"/>
        <end position="97"/>
    </location>
    <ligand>
        <name>5-phospho-alpha-D-ribose 1-diphosphate</name>
        <dbReference type="ChEBI" id="CHEBI:58017"/>
    </ligand>
</feature>
<dbReference type="InterPro" id="IPR036320">
    <property type="entry name" value="Glycosyl_Trfase_fam3_N_dom_sf"/>
</dbReference>
<dbReference type="HAMAP" id="MF_00211">
    <property type="entry name" value="TrpD"/>
    <property type="match status" value="1"/>
</dbReference>
<comment type="function">
    <text evidence="3">Catalyzes the transfer of the phosphoribosyl group of 5-phosphorylribose-1-pyrophosphate (PRPP) to anthranilate to yield N-(5'-phosphoribosyl)-anthranilate (PRA).</text>
</comment>
<feature type="binding site" evidence="3">
    <location>
        <position position="236"/>
    </location>
    <ligand>
        <name>Mg(2+)</name>
        <dbReference type="ChEBI" id="CHEBI:18420"/>
        <label>2</label>
    </ligand>
</feature>
<dbReference type="InterPro" id="IPR035902">
    <property type="entry name" value="Nuc_phospho_transferase"/>
</dbReference>
<sequence>MSQLSTITQHLRDGLDLNEADCAAAAQALTESGVEPAGKKAFLDALHAKGESVEEVTTFAKVFRKLAKDPQLSDIAPEAIDIVGTGGSGSRGYNISSVTAFIVAASGSKVLKHGNRAITSQSGSADFLSAWGIRMDTEPELLRNAIEELNFCFFFAPAFHPAFKEIMPVRKEMAAEGKRSIFNILGPLINPAKPAYQLLGVFSPSWVQPLAQALHNLGLKRGLTVCCQLPGGLNMDEFTTAGDNLISGFGSLESLQDSWNASSLGLPPTGMDQLRGGTAIENKAILEDILEGGGRSGLVDTLVLNAAAAFLILEKVDSLAEGQSLAREILLGGALRSWLDRAQAFYKATNPAE</sequence>
<dbReference type="GO" id="GO:0004048">
    <property type="term" value="F:anthranilate phosphoribosyltransferase activity"/>
    <property type="evidence" value="ECO:0007669"/>
    <property type="project" value="UniProtKB-UniRule"/>
</dbReference>
<dbReference type="InterPro" id="IPR017459">
    <property type="entry name" value="Glycosyl_Trfase_fam3_N_dom"/>
</dbReference>
<dbReference type="Pfam" id="PF02885">
    <property type="entry name" value="Glycos_trans_3N"/>
    <property type="match status" value="1"/>
</dbReference>
<dbReference type="RefSeq" id="WP_163965919.1">
    <property type="nucleotide sequence ID" value="NZ_JAAGNX010000003.1"/>
</dbReference>
<proteinExistence type="inferred from homology"/>
<feature type="binding site" evidence="3">
    <location>
        <position position="84"/>
    </location>
    <ligand>
        <name>5-phospho-alpha-D-ribose 1-diphosphate</name>
        <dbReference type="ChEBI" id="CHEBI:58017"/>
    </ligand>
</feature>
<keyword evidence="3" id="KW-0460">Magnesium</keyword>
<comment type="catalytic activity">
    <reaction evidence="3">
        <text>N-(5-phospho-beta-D-ribosyl)anthranilate + diphosphate = 5-phospho-alpha-D-ribose 1-diphosphate + anthranilate</text>
        <dbReference type="Rhea" id="RHEA:11768"/>
        <dbReference type="ChEBI" id="CHEBI:16567"/>
        <dbReference type="ChEBI" id="CHEBI:18277"/>
        <dbReference type="ChEBI" id="CHEBI:33019"/>
        <dbReference type="ChEBI" id="CHEBI:58017"/>
        <dbReference type="EC" id="2.4.2.18"/>
    </reaction>
</comment>
<keyword evidence="3" id="KW-0028">Amino-acid biosynthesis</keyword>
<dbReference type="Proteomes" id="UP000478417">
    <property type="component" value="Unassembled WGS sequence"/>
</dbReference>
<feature type="binding site" evidence="3">
    <location>
        <position position="237"/>
    </location>
    <ligand>
        <name>Mg(2+)</name>
        <dbReference type="ChEBI" id="CHEBI:18420"/>
        <label>1</label>
    </ligand>
</feature>
<dbReference type="GO" id="GO:0000162">
    <property type="term" value="P:L-tryptophan biosynthetic process"/>
    <property type="evidence" value="ECO:0007669"/>
    <property type="project" value="UniProtKB-UniRule"/>
</dbReference>